<feature type="compositionally biased region" description="Polar residues" evidence="1">
    <location>
        <begin position="63"/>
        <end position="72"/>
    </location>
</feature>
<feature type="region of interest" description="Disordered" evidence="1">
    <location>
        <begin position="1"/>
        <end position="21"/>
    </location>
</feature>
<evidence type="ECO:0000313" key="2">
    <source>
        <dbReference type="EMBL" id="TNN22587.1"/>
    </source>
</evidence>
<feature type="region of interest" description="Disordered" evidence="1">
    <location>
        <begin position="46"/>
        <end position="72"/>
    </location>
</feature>
<evidence type="ECO:0000313" key="3">
    <source>
        <dbReference type="Proteomes" id="UP000314294"/>
    </source>
</evidence>
<dbReference type="EMBL" id="SRLO01021811">
    <property type="protein sequence ID" value="TNN22587.1"/>
    <property type="molecule type" value="Genomic_DNA"/>
</dbReference>
<dbReference type="AlphaFoldDB" id="A0A4Z2E1H5"/>
<accession>A0A4Z2E1H5</accession>
<sequence length="72" mass="7823">MTNVLEAETARHGAPDEDAFKPSPSCFFATSEQEVTTLRTEDLSLSFSPAPTEEPLDARRGSVTHTLLQTVS</sequence>
<comment type="caution">
    <text evidence="2">The sequence shown here is derived from an EMBL/GenBank/DDBJ whole genome shotgun (WGS) entry which is preliminary data.</text>
</comment>
<keyword evidence="3" id="KW-1185">Reference proteome</keyword>
<feature type="compositionally biased region" description="Basic and acidic residues" evidence="1">
    <location>
        <begin position="8"/>
        <end position="20"/>
    </location>
</feature>
<evidence type="ECO:0000256" key="1">
    <source>
        <dbReference type="SAM" id="MobiDB-lite"/>
    </source>
</evidence>
<dbReference type="Proteomes" id="UP000314294">
    <property type="component" value="Unassembled WGS sequence"/>
</dbReference>
<organism evidence="2 3">
    <name type="scientific">Liparis tanakae</name>
    <name type="common">Tanaka's snailfish</name>
    <dbReference type="NCBI Taxonomy" id="230148"/>
    <lineage>
        <taxon>Eukaryota</taxon>
        <taxon>Metazoa</taxon>
        <taxon>Chordata</taxon>
        <taxon>Craniata</taxon>
        <taxon>Vertebrata</taxon>
        <taxon>Euteleostomi</taxon>
        <taxon>Actinopterygii</taxon>
        <taxon>Neopterygii</taxon>
        <taxon>Teleostei</taxon>
        <taxon>Neoteleostei</taxon>
        <taxon>Acanthomorphata</taxon>
        <taxon>Eupercaria</taxon>
        <taxon>Perciformes</taxon>
        <taxon>Cottioidei</taxon>
        <taxon>Cottales</taxon>
        <taxon>Liparidae</taxon>
        <taxon>Liparis</taxon>
    </lineage>
</organism>
<gene>
    <name evidence="2" type="ORF">EYF80_067299</name>
</gene>
<proteinExistence type="predicted"/>
<protein>
    <submittedName>
        <fullName evidence="2">Uncharacterized protein</fullName>
    </submittedName>
</protein>
<reference evidence="2 3" key="1">
    <citation type="submission" date="2019-03" db="EMBL/GenBank/DDBJ databases">
        <title>First draft genome of Liparis tanakae, snailfish: a comprehensive survey of snailfish specific genes.</title>
        <authorList>
            <person name="Kim W."/>
            <person name="Song I."/>
            <person name="Jeong J.-H."/>
            <person name="Kim D."/>
            <person name="Kim S."/>
            <person name="Ryu S."/>
            <person name="Song J.Y."/>
            <person name="Lee S.K."/>
        </authorList>
    </citation>
    <scope>NUCLEOTIDE SEQUENCE [LARGE SCALE GENOMIC DNA]</scope>
    <source>
        <tissue evidence="2">Muscle</tissue>
    </source>
</reference>
<name>A0A4Z2E1H5_9TELE</name>